<protein>
    <submittedName>
        <fullName evidence="1">Uncharacterized protein</fullName>
    </submittedName>
</protein>
<reference evidence="1" key="1">
    <citation type="submission" date="2014-11" db="EMBL/GenBank/DDBJ databases">
        <authorList>
            <person name="Amaro Gonzalez C."/>
        </authorList>
    </citation>
    <scope>NUCLEOTIDE SEQUENCE</scope>
</reference>
<reference evidence="1" key="2">
    <citation type="journal article" date="2015" name="Fish Shellfish Immunol.">
        <title>Early steps in the European eel (Anguilla anguilla)-Vibrio vulnificus interaction in the gills: Role of the RtxA13 toxin.</title>
        <authorList>
            <person name="Callol A."/>
            <person name="Pajuelo D."/>
            <person name="Ebbesson L."/>
            <person name="Teles M."/>
            <person name="MacKenzie S."/>
            <person name="Amaro C."/>
        </authorList>
    </citation>
    <scope>NUCLEOTIDE SEQUENCE</scope>
</reference>
<dbReference type="EMBL" id="GBXM01021315">
    <property type="protein sequence ID" value="JAH87262.1"/>
    <property type="molecule type" value="Transcribed_RNA"/>
</dbReference>
<name>A0A0E9WA99_ANGAN</name>
<accession>A0A0E9WA99</accession>
<sequence>MLFWTFVQSPPTALDSLKRPLQKEKVHLLQTDQN</sequence>
<proteinExistence type="predicted"/>
<evidence type="ECO:0000313" key="1">
    <source>
        <dbReference type="EMBL" id="JAH87262.1"/>
    </source>
</evidence>
<organism evidence="1">
    <name type="scientific">Anguilla anguilla</name>
    <name type="common">European freshwater eel</name>
    <name type="synonym">Muraena anguilla</name>
    <dbReference type="NCBI Taxonomy" id="7936"/>
    <lineage>
        <taxon>Eukaryota</taxon>
        <taxon>Metazoa</taxon>
        <taxon>Chordata</taxon>
        <taxon>Craniata</taxon>
        <taxon>Vertebrata</taxon>
        <taxon>Euteleostomi</taxon>
        <taxon>Actinopterygii</taxon>
        <taxon>Neopterygii</taxon>
        <taxon>Teleostei</taxon>
        <taxon>Anguilliformes</taxon>
        <taxon>Anguillidae</taxon>
        <taxon>Anguilla</taxon>
    </lineage>
</organism>
<dbReference type="AlphaFoldDB" id="A0A0E9WA99"/>